<keyword evidence="2" id="KW-1185">Reference proteome</keyword>
<protein>
    <submittedName>
        <fullName evidence="1">Uncharacterized protein</fullName>
    </submittedName>
</protein>
<gene>
    <name evidence="1" type="ORF">OEW28_06580</name>
</gene>
<accession>A0ABT2ZBZ4</accession>
<evidence type="ECO:0000313" key="2">
    <source>
        <dbReference type="Proteomes" id="UP001652542"/>
    </source>
</evidence>
<name>A0ABT2ZBZ4_9RHOB</name>
<dbReference type="Proteomes" id="UP001652542">
    <property type="component" value="Unassembled WGS sequence"/>
</dbReference>
<evidence type="ECO:0000313" key="1">
    <source>
        <dbReference type="EMBL" id="MCV2868291.1"/>
    </source>
</evidence>
<reference evidence="1 2" key="1">
    <citation type="submission" date="2022-10" db="EMBL/GenBank/DDBJ databases">
        <title>Defluviimonas sp. nov., isolated from ocean surface water.</title>
        <authorList>
            <person name="He W."/>
            <person name="Wang L."/>
            <person name="Zhang D.-F."/>
        </authorList>
    </citation>
    <scope>NUCLEOTIDE SEQUENCE [LARGE SCALE GENOMIC DNA]</scope>
    <source>
        <strain evidence="1 2">WL0002</strain>
    </source>
</reference>
<dbReference type="EMBL" id="JAOWKY010000001">
    <property type="protein sequence ID" value="MCV2868291.1"/>
    <property type="molecule type" value="Genomic_DNA"/>
</dbReference>
<proteinExistence type="predicted"/>
<comment type="caution">
    <text evidence="1">The sequence shown here is derived from an EMBL/GenBank/DDBJ whole genome shotgun (WGS) entry which is preliminary data.</text>
</comment>
<sequence length="90" mass="9857">MVVPMARSSLEQVTYGFLNNTAIVVEQGDAEGAKSIETIFEPWVFFQVSAALQAAGLSCISHNSIFEPMARDRFSVDLDRNAAIDFEALT</sequence>
<organism evidence="1 2">
    <name type="scientific">Albidovulum marisflavi</name>
    <dbReference type="NCBI Taxonomy" id="2984159"/>
    <lineage>
        <taxon>Bacteria</taxon>
        <taxon>Pseudomonadati</taxon>
        <taxon>Pseudomonadota</taxon>
        <taxon>Alphaproteobacteria</taxon>
        <taxon>Rhodobacterales</taxon>
        <taxon>Paracoccaceae</taxon>
        <taxon>Albidovulum</taxon>
    </lineage>
</organism>